<proteinExistence type="predicted"/>
<evidence type="ECO:0000313" key="5">
    <source>
        <dbReference type="EMBL" id="SNY47330.1"/>
    </source>
</evidence>
<dbReference type="Pfam" id="PF00005">
    <property type="entry name" value="ABC_tran"/>
    <property type="match status" value="1"/>
</dbReference>
<dbReference type="CDD" id="cd03301">
    <property type="entry name" value="ABC_MalK_N"/>
    <property type="match status" value="1"/>
</dbReference>
<name>A0A285IH52_9FIRM</name>
<dbReference type="InterPro" id="IPR012340">
    <property type="entry name" value="NA-bd_OB-fold"/>
</dbReference>
<dbReference type="OrthoDB" id="9802264at2"/>
<dbReference type="PANTHER" id="PTHR43875">
    <property type="entry name" value="MALTODEXTRIN IMPORT ATP-BINDING PROTEIN MSMX"/>
    <property type="match status" value="1"/>
</dbReference>
<dbReference type="InterPro" id="IPR047641">
    <property type="entry name" value="ABC_transpr_MalK/UgpC-like"/>
</dbReference>
<dbReference type="NCBIfam" id="NF008653">
    <property type="entry name" value="PRK11650.1"/>
    <property type="match status" value="1"/>
</dbReference>
<dbReference type="InterPro" id="IPR027417">
    <property type="entry name" value="P-loop_NTPase"/>
</dbReference>
<dbReference type="GO" id="GO:0008643">
    <property type="term" value="P:carbohydrate transport"/>
    <property type="evidence" value="ECO:0007669"/>
    <property type="project" value="InterPro"/>
</dbReference>
<evidence type="ECO:0000259" key="4">
    <source>
        <dbReference type="PROSITE" id="PS50893"/>
    </source>
</evidence>
<dbReference type="Gene3D" id="2.40.50.100">
    <property type="match status" value="1"/>
</dbReference>
<dbReference type="SUPFAM" id="SSF52540">
    <property type="entry name" value="P-loop containing nucleoside triphosphate hydrolases"/>
    <property type="match status" value="1"/>
</dbReference>
<reference evidence="6" key="1">
    <citation type="submission" date="2017-09" db="EMBL/GenBank/DDBJ databases">
        <authorList>
            <person name="Varghese N."/>
            <person name="Submissions S."/>
        </authorList>
    </citation>
    <scope>NUCLEOTIDE SEQUENCE [LARGE SCALE GENOMIC DNA]</scope>
    <source>
        <strain evidence="6">MSL47</strain>
    </source>
</reference>
<evidence type="ECO:0000256" key="3">
    <source>
        <dbReference type="ARBA" id="ARBA00022840"/>
    </source>
</evidence>
<organism evidence="5 6">
    <name type="scientific">Orenia metallireducens</name>
    <dbReference type="NCBI Taxonomy" id="1413210"/>
    <lineage>
        <taxon>Bacteria</taxon>
        <taxon>Bacillati</taxon>
        <taxon>Bacillota</taxon>
        <taxon>Clostridia</taxon>
        <taxon>Halanaerobiales</taxon>
        <taxon>Halobacteroidaceae</taxon>
        <taxon>Orenia</taxon>
    </lineage>
</organism>
<dbReference type="InterPro" id="IPR017871">
    <property type="entry name" value="ABC_transporter-like_CS"/>
</dbReference>
<keyword evidence="2" id="KW-0547">Nucleotide-binding</keyword>
<keyword evidence="3 5" id="KW-0067">ATP-binding</keyword>
<accession>A0A285IH52</accession>
<dbReference type="Gene3D" id="2.40.50.140">
    <property type="entry name" value="Nucleic acid-binding proteins"/>
    <property type="match status" value="1"/>
</dbReference>
<keyword evidence="6" id="KW-1185">Reference proteome</keyword>
<dbReference type="PROSITE" id="PS50893">
    <property type="entry name" value="ABC_TRANSPORTER_2"/>
    <property type="match status" value="1"/>
</dbReference>
<dbReference type="Proteomes" id="UP000219573">
    <property type="component" value="Unassembled WGS sequence"/>
</dbReference>
<dbReference type="InterPro" id="IPR008995">
    <property type="entry name" value="Mo/tungstate-bd_C_term_dom"/>
</dbReference>
<dbReference type="GO" id="GO:0055052">
    <property type="term" value="C:ATP-binding cassette (ABC) transporter complex, substrate-binding subunit-containing"/>
    <property type="evidence" value="ECO:0007669"/>
    <property type="project" value="TreeGrafter"/>
</dbReference>
<dbReference type="PANTHER" id="PTHR43875:SF1">
    <property type="entry name" value="OSMOPROTECTIVE COMPOUNDS UPTAKE ATP-BINDING PROTEIN GGTA"/>
    <property type="match status" value="1"/>
</dbReference>
<dbReference type="Pfam" id="PF17912">
    <property type="entry name" value="OB_MalK"/>
    <property type="match status" value="1"/>
</dbReference>
<dbReference type="GO" id="GO:0016887">
    <property type="term" value="F:ATP hydrolysis activity"/>
    <property type="evidence" value="ECO:0007669"/>
    <property type="project" value="InterPro"/>
</dbReference>
<dbReference type="InterPro" id="IPR040582">
    <property type="entry name" value="OB_MalK-like"/>
</dbReference>
<dbReference type="AlphaFoldDB" id="A0A285IH52"/>
<evidence type="ECO:0000256" key="1">
    <source>
        <dbReference type="ARBA" id="ARBA00022448"/>
    </source>
</evidence>
<sequence>MASLKFEDIEKNYDDLTVVKDLNLEINDEEFIVFVGPSGCGKSTTLRIIAGLEEISKGNLYIGDKSVNQVEPKDRNVSMVFQNYALFPHLNVYDNIAFGLRARKVPEKEIKELVTNAAGILGIKNLLARKPKELSGGQQQRVALGRSIVRKPEVFLMDEPLSNLDANLKVQMRSEITKLHKELKTTTIYVTHDQIEAMTMADRIVIMKDGVIQQVGTPKEVYNYPNNVFVGKFIGQPAMNFINGILKEDAFIFGEYMLPLPIQQIDFLRNYIGQELILGIRPEDIHYEGDYSLQKSSLNIKVDKVELLGSEAYAYMNVAGEEIISRINPRLDIKSQQNLNFYFDLEWAHFFNPKSKNRLRKTELKNVVNQ</sequence>
<dbReference type="InterPro" id="IPR003593">
    <property type="entry name" value="AAA+_ATPase"/>
</dbReference>
<keyword evidence="5" id="KW-0762">Sugar transport</keyword>
<evidence type="ECO:0000313" key="6">
    <source>
        <dbReference type="Proteomes" id="UP000219573"/>
    </source>
</evidence>
<protein>
    <submittedName>
        <fullName evidence="5">Multiple sugar transport system ATP-binding protein</fullName>
    </submittedName>
</protein>
<gene>
    <name evidence="5" type="ORF">SAMN06265827_1497</name>
</gene>
<dbReference type="SMART" id="SM00382">
    <property type="entry name" value="AAA"/>
    <property type="match status" value="1"/>
</dbReference>
<evidence type="ECO:0000256" key="2">
    <source>
        <dbReference type="ARBA" id="ARBA00022741"/>
    </source>
</evidence>
<dbReference type="Gene3D" id="3.40.50.300">
    <property type="entry name" value="P-loop containing nucleotide triphosphate hydrolases"/>
    <property type="match status" value="1"/>
</dbReference>
<dbReference type="FunFam" id="3.40.50.300:FF:000042">
    <property type="entry name" value="Maltose/maltodextrin ABC transporter, ATP-binding protein"/>
    <property type="match status" value="1"/>
</dbReference>
<dbReference type="SUPFAM" id="SSF50331">
    <property type="entry name" value="MOP-like"/>
    <property type="match status" value="1"/>
</dbReference>
<dbReference type="GO" id="GO:0005524">
    <property type="term" value="F:ATP binding"/>
    <property type="evidence" value="ECO:0007669"/>
    <property type="project" value="UniProtKB-KW"/>
</dbReference>
<dbReference type="InterPro" id="IPR015855">
    <property type="entry name" value="ABC_transpr_MalK-like"/>
</dbReference>
<dbReference type="InterPro" id="IPR003439">
    <property type="entry name" value="ABC_transporter-like_ATP-bd"/>
</dbReference>
<dbReference type="RefSeq" id="WP_097019621.1">
    <property type="nucleotide sequence ID" value="NZ_OBDZ01000049.1"/>
</dbReference>
<dbReference type="EMBL" id="OBDZ01000049">
    <property type="protein sequence ID" value="SNY47330.1"/>
    <property type="molecule type" value="Genomic_DNA"/>
</dbReference>
<feature type="domain" description="ABC transporter" evidence="4">
    <location>
        <begin position="4"/>
        <end position="234"/>
    </location>
</feature>
<dbReference type="PROSITE" id="PS00211">
    <property type="entry name" value="ABC_TRANSPORTER_1"/>
    <property type="match status" value="1"/>
</dbReference>
<keyword evidence="1" id="KW-0813">Transport</keyword>
<dbReference type="GO" id="GO:0140359">
    <property type="term" value="F:ABC-type transporter activity"/>
    <property type="evidence" value="ECO:0007669"/>
    <property type="project" value="InterPro"/>
</dbReference>